<keyword evidence="2" id="KW-0812">Transmembrane</keyword>
<feature type="compositionally biased region" description="Basic residues" evidence="1">
    <location>
        <begin position="106"/>
        <end position="117"/>
    </location>
</feature>
<dbReference type="AlphaFoldDB" id="A0A8W8K706"/>
<keyword evidence="2" id="KW-0472">Membrane</keyword>
<name>A0A8W8K706_MAGGI</name>
<feature type="region of interest" description="Disordered" evidence="1">
    <location>
        <begin position="99"/>
        <end position="173"/>
    </location>
</feature>
<dbReference type="EnsemblMetazoa" id="G22235.1">
    <property type="protein sequence ID" value="G22235.1:cds"/>
    <property type="gene ID" value="G22235"/>
</dbReference>
<dbReference type="OMA" id="LVICTWL"/>
<reference evidence="3" key="1">
    <citation type="submission" date="2022-08" db="UniProtKB">
        <authorList>
            <consortium name="EnsemblMetazoa"/>
        </authorList>
    </citation>
    <scope>IDENTIFICATION</scope>
    <source>
        <strain evidence="3">05x7-T-G4-1.051#20</strain>
    </source>
</reference>
<evidence type="ECO:0000313" key="3">
    <source>
        <dbReference type="EnsemblMetazoa" id="G22235.1:cds"/>
    </source>
</evidence>
<evidence type="ECO:0000256" key="1">
    <source>
        <dbReference type="SAM" id="MobiDB-lite"/>
    </source>
</evidence>
<sequence>MTQTTSDLDKYLRVSIIVGLTMLVICTWLITDFCLFHREKVKQREKKTASAPVKKPKRLQMHHLSAPVSSDLQECSRELQVTGKTPRCLIPMQESLSSPAENRFVPKQHKLKKKLKAKAVNSPRNLQRKSSDEKGSFRLSEDEELDLFPVIRNDKQDESVENEADVPSDSVNQ</sequence>
<evidence type="ECO:0000313" key="4">
    <source>
        <dbReference type="Proteomes" id="UP000005408"/>
    </source>
</evidence>
<dbReference type="Proteomes" id="UP000005408">
    <property type="component" value="Unassembled WGS sequence"/>
</dbReference>
<accession>A0A8W8K706</accession>
<evidence type="ECO:0000256" key="2">
    <source>
        <dbReference type="SAM" id="Phobius"/>
    </source>
</evidence>
<proteinExistence type="predicted"/>
<feature type="transmembrane region" description="Helical" evidence="2">
    <location>
        <begin position="12"/>
        <end position="36"/>
    </location>
</feature>
<keyword evidence="4" id="KW-1185">Reference proteome</keyword>
<organism evidence="3 4">
    <name type="scientific">Magallana gigas</name>
    <name type="common">Pacific oyster</name>
    <name type="synonym">Crassostrea gigas</name>
    <dbReference type="NCBI Taxonomy" id="29159"/>
    <lineage>
        <taxon>Eukaryota</taxon>
        <taxon>Metazoa</taxon>
        <taxon>Spiralia</taxon>
        <taxon>Lophotrochozoa</taxon>
        <taxon>Mollusca</taxon>
        <taxon>Bivalvia</taxon>
        <taxon>Autobranchia</taxon>
        <taxon>Pteriomorphia</taxon>
        <taxon>Ostreida</taxon>
        <taxon>Ostreoidea</taxon>
        <taxon>Ostreidae</taxon>
        <taxon>Magallana</taxon>
    </lineage>
</organism>
<dbReference type="OrthoDB" id="6151612at2759"/>
<protein>
    <submittedName>
        <fullName evidence="3">Uncharacterized protein</fullName>
    </submittedName>
</protein>
<keyword evidence="2" id="KW-1133">Transmembrane helix</keyword>
<feature type="compositionally biased region" description="Basic and acidic residues" evidence="1">
    <location>
        <begin position="129"/>
        <end position="140"/>
    </location>
</feature>